<dbReference type="AlphaFoldDB" id="A0A6J8DJ77"/>
<reference evidence="2 3" key="1">
    <citation type="submission" date="2020-06" db="EMBL/GenBank/DDBJ databases">
        <authorList>
            <person name="Li R."/>
            <person name="Bekaert M."/>
        </authorList>
    </citation>
    <scope>NUCLEOTIDE SEQUENCE [LARGE SCALE GENOMIC DNA]</scope>
    <source>
        <strain evidence="3">wild</strain>
    </source>
</reference>
<keyword evidence="3" id="KW-1185">Reference proteome</keyword>
<dbReference type="InterPro" id="IPR043502">
    <property type="entry name" value="DNA/RNA_pol_sf"/>
</dbReference>
<dbReference type="EMBL" id="CACVKT020007594">
    <property type="protein sequence ID" value="CAC5408703.1"/>
    <property type="molecule type" value="Genomic_DNA"/>
</dbReference>
<dbReference type="OrthoDB" id="6135160at2759"/>
<dbReference type="SUPFAM" id="SSF56672">
    <property type="entry name" value="DNA/RNA polymerases"/>
    <property type="match status" value="1"/>
</dbReference>
<dbReference type="Gene3D" id="3.10.10.10">
    <property type="entry name" value="HIV Type 1 Reverse Transcriptase, subunit A, domain 1"/>
    <property type="match status" value="1"/>
</dbReference>
<feature type="region of interest" description="Disordered" evidence="1">
    <location>
        <begin position="86"/>
        <end position="110"/>
    </location>
</feature>
<gene>
    <name evidence="2" type="ORF">MCOR_42072</name>
</gene>
<evidence type="ECO:0000313" key="2">
    <source>
        <dbReference type="EMBL" id="CAC5408703.1"/>
    </source>
</evidence>
<protein>
    <recommendedName>
        <fullName evidence="4">Reverse transcriptase domain-containing protein</fullName>
    </recommendedName>
</protein>
<accession>A0A6J8DJ77</accession>
<evidence type="ECO:0008006" key="4">
    <source>
        <dbReference type="Google" id="ProtNLM"/>
    </source>
</evidence>
<feature type="compositionally biased region" description="Polar residues" evidence="1">
    <location>
        <begin position="93"/>
        <end position="105"/>
    </location>
</feature>
<organism evidence="2 3">
    <name type="scientific">Mytilus coruscus</name>
    <name type="common">Sea mussel</name>
    <dbReference type="NCBI Taxonomy" id="42192"/>
    <lineage>
        <taxon>Eukaryota</taxon>
        <taxon>Metazoa</taxon>
        <taxon>Spiralia</taxon>
        <taxon>Lophotrochozoa</taxon>
        <taxon>Mollusca</taxon>
        <taxon>Bivalvia</taxon>
        <taxon>Autobranchia</taxon>
        <taxon>Pteriomorphia</taxon>
        <taxon>Mytilida</taxon>
        <taxon>Mytiloidea</taxon>
        <taxon>Mytilidae</taxon>
        <taxon>Mytilinae</taxon>
        <taxon>Mytilus</taxon>
    </lineage>
</organism>
<dbReference type="Proteomes" id="UP000507470">
    <property type="component" value="Unassembled WGS sequence"/>
</dbReference>
<name>A0A6J8DJ77_MYTCO</name>
<proteinExistence type="predicted"/>
<evidence type="ECO:0000256" key="1">
    <source>
        <dbReference type="SAM" id="MobiDB-lite"/>
    </source>
</evidence>
<sequence length="157" mass="17870">MKIDLFVTKDNPNLGFTSLVEHRINLKPNAVSKHQIPYSLPPYKREILREQLDELLRQGIITPVSESEELPITSSVVLVTKRSANADKKESQNFRCSSNSLQAESPTEEDPYFPYITDKVGEIELPGGQNFADLFRPQKSTSNDIPTTTLYILERKY</sequence>
<evidence type="ECO:0000313" key="3">
    <source>
        <dbReference type="Proteomes" id="UP000507470"/>
    </source>
</evidence>